<dbReference type="PANTHER" id="PTHR46494:SF3">
    <property type="entry name" value="ZINC TRANSPORT PROTEIN ZNTB"/>
    <property type="match status" value="1"/>
</dbReference>
<comment type="caution">
    <text evidence="13">The sequence shown here is derived from an EMBL/GenBank/DDBJ whole genome shotgun (WGS) entry which is preliminary data.</text>
</comment>
<keyword evidence="6 12" id="KW-0812">Transmembrane</keyword>
<keyword evidence="10 12" id="KW-0472">Membrane</keyword>
<comment type="similarity">
    <text evidence="2">Belongs to the CorA metal ion transporter (MIT) (TC 1.A.35) family.</text>
</comment>
<gene>
    <name evidence="13" type="ORF">C7H85_05625</name>
</gene>
<evidence type="ECO:0000256" key="4">
    <source>
        <dbReference type="ARBA" id="ARBA00022475"/>
    </source>
</evidence>
<evidence type="ECO:0000256" key="11">
    <source>
        <dbReference type="SAM" id="Coils"/>
    </source>
</evidence>
<keyword evidence="3" id="KW-0813">Transport</keyword>
<dbReference type="PANTHER" id="PTHR46494">
    <property type="entry name" value="CORA FAMILY METAL ION TRANSPORTER (EUROFUNG)"/>
    <property type="match status" value="1"/>
</dbReference>
<dbReference type="GO" id="GO:0005886">
    <property type="term" value="C:plasma membrane"/>
    <property type="evidence" value="ECO:0007669"/>
    <property type="project" value="UniProtKB-SubCell"/>
</dbReference>
<keyword evidence="14" id="KW-1185">Reference proteome</keyword>
<keyword evidence="7" id="KW-0862">Zinc</keyword>
<dbReference type="GO" id="GO:0050897">
    <property type="term" value="F:cobalt ion binding"/>
    <property type="evidence" value="ECO:0007669"/>
    <property type="project" value="TreeGrafter"/>
</dbReference>
<evidence type="ECO:0000256" key="12">
    <source>
        <dbReference type="SAM" id="Phobius"/>
    </source>
</evidence>
<evidence type="ECO:0000256" key="6">
    <source>
        <dbReference type="ARBA" id="ARBA00022692"/>
    </source>
</evidence>
<dbReference type="Pfam" id="PF01544">
    <property type="entry name" value="CorA"/>
    <property type="match status" value="1"/>
</dbReference>
<feature type="transmembrane region" description="Helical" evidence="12">
    <location>
        <begin position="263"/>
        <end position="285"/>
    </location>
</feature>
<sequence length="323" mass="36744">MNQGLIHALLLDGRGGARELDPGQLARWQPEQGCLWLHFDYRSDRSRDWLQRHSGLDRVATAALLSEATRPRATSHGHGLLIALREVNQNPGADPEDMVALRIWIEPHRIVSTRNRPLASEDMLKQRLAQQKGPLNTDALLADLVAELIRPLADIVDELDDAIDELETRFLDNSLAEARGELLTQRRQLIQFRRYLSPQREAIARLLADKDNGWLSHEVKTSLRETQDSLHRYLENMEALRERAMALDDARANQLSEQLNKRMFVLSVITALFLPLSFMTGLLGVNLAGIPLADSPAAFGIFVLTLTLLVMGQIWYFRRRKWI</sequence>
<feature type="transmembrane region" description="Helical" evidence="12">
    <location>
        <begin position="297"/>
        <end position="317"/>
    </location>
</feature>
<proteinExistence type="inferred from homology"/>
<keyword evidence="9" id="KW-0406">Ion transport</keyword>
<dbReference type="SUPFAM" id="SSF143865">
    <property type="entry name" value="CorA soluble domain-like"/>
    <property type="match status" value="1"/>
</dbReference>
<evidence type="ECO:0000256" key="3">
    <source>
        <dbReference type="ARBA" id="ARBA00022448"/>
    </source>
</evidence>
<evidence type="ECO:0000256" key="10">
    <source>
        <dbReference type="ARBA" id="ARBA00023136"/>
    </source>
</evidence>
<dbReference type="RefSeq" id="WP_106728744.1">
    <property type="nucleotide sequence ID" value="NZ_PXYG01000002.1"/>
</dbReference>
<dbReference type="GO" id="GO:0015087">
    <property type="term" value="F:cobalt ion transmembrane transporter activity"/>
    <property type="evidence" value="ECO:0007669"/>
    <property type="project" value="TreeGrafter"/>
</dbReference>
<dbReference type="SUPFAM" id="SSF144083">
    <property type="entry name" value="Magnesium transport protein CorA, transmembrane region"/>
    <property type="match status" value="1"/>
</dbReference>
<keyword evidence="5" id="KW-0997">Cell inner membrane</keyword>
<protein>
    <submittedName>
        <fullName evidence="13">Zinc transporter ZntB</fullName>
    </submittedName>
</protein>
<dbReference type="InterPro" id="IPR045863">
    <property type="entry name" value="CorA_TM1_TM2"/>
</dbReference>
<evidence type="ECO:0000256" key="8">
    <source>
        <dbReference type="ARBA" id="ARBA00022989"/>
    </source>
</evidence>
<organism evidence="13 14">
    <name type="scientific">Zobellella endophytica</name>
    <dbReference type="NCBI Taxonomy" id="2116700"/>
    <lineage>
        <taxon>Bacteria</taxon>
        <taxon>Pseudomonadati</taxon>
        <taxon>Pseudomonadota</taxon>
        <taxon>Gammaproteobacteria</taxon>
        <taxon>Aeromonadales</taxon>
        <taxon>Aeromonadaceae</taxon>
        <taxon>Zobellella</taxon>
    </lineage>
</organism>
<dbReference type="CDD" id="cd12833">
    <property type="entry name" value="ZntB-like_1"/>
    <property type="match status" value="1"/>
</dbReference>
<evidence type="ECO:0000256" key="9">
    <source>
        <dbReference type="ARBA" id="ARBA00023065"/>
    </source>
</evidence>
<evidence type="ECO:0000256" key="5">
    <source>
        <dbReference type="ARBA" id="ARBA00022519"/>
    </source>
</evidence>
<keyword evidence="11" id="KW-0175">Coiled coil</keyword>
<dbReference type="InterPro" id="IPR002523">
    <property type="entry name" value="MgTranspt_CorA/ZnTranspt_ZntB"/>
</dbReference>
<reference evidence="13 14" key="1">
    <citation type="submission" date="2018-03" db="EMBL/GenBank/DDBJ databases">
        <title>The draft genome of Zobellella sp. 59N8.</title>
        <authorList>
            <person name="Liu L."/>
            <person name="Li L."/>
            <person name="Zhang X."/>
            <person name="Liang L."/>
            <person name="Wang T."/>
        </authorList>
    </citation>
    <scope>NUCLEOTIDE SEQUENCE [LARGE SCALE GENOMIC DNA]</scope>
    <source>
        <strain evidence="13 14">59N8</strain>
    </source>
</reference>
<comment type="subcellular location">
    <subcellularLocation>
        <location evidence="1">Cell membrane</location>
        <topology evidence="1">Multi-pass membrane protein</topology>
    </subcellularLocation>
</comment>
<keyword evidence="8 12" id="KW-1133">Transmembrane helix</keyword>
<evidence type="ECO:0000313" key="14">
    <source>
        <dbReference type="Proteomes" id="UP000240243"/>
    </source>
</evidence>
<evidence type="ECO:0000256" key="7">
    <source>
        <dbReference type="ARBA" id="ARBA00022833"/>
    </source>
</evidence>
<dbReference type="Proteomes" id="UP000240243">
    <property type="component" value="Unassembled WGS sequence"/>
</dbReference>
<dbReference type="Gene3D" id="3.30.460.20">
    <property type="entry name" value="CorA soluble domain-like"/>
    <property type="match status" value="1"/>
</dbReference>
<feature type="coiled-coil region" evidence="11">
    <location>
        <begin position="223"/>
        <end position="257"/>
    </location>
</feature>
<dbReference type="GO" id="GO:0000287">
    <property type="term" value="F:magnesium ion binding"/>
    <property type="evidence" value="ECO:0007669"/>
    <property type="project" value="TreeGrafter"/>
</dbReference>
<dbReference type="AlphaFoldDB" id="A0A2P7R7C5"/>
<accession>A0A2P7R7C5</accession>
<evidence type="ECO:0000256" key="2">
    <source>
        <dbReference type="ARBA" id="ARBA00009765"/>
    </source>
</evidence>
<dbReference type="InterPro" id="IPR045861">
    <property type="entry name" value="CorA_cytoplasmic_dom"/>
</dbReference>
<keyword evidence="4" id="KW-1003">Cell membrane</keyword>
<evidence type="ECO:0000256" key="1">
    <source>
        <dbReference type="ARBA" id="ARBA00004651"/>
    </source>
</evidence>
<dbReference type="OrthoDB" id="9803484at2"/>
<dbReference type="EMBL" id="PXYG01000002">
    <property type="protein sequence ID" value="PSJ46126.1"/>
    <property type="molecule type" value="Genomic_DNA"/>
</dbReference>
<evidence type="ECO:0000313" key="13">
    <source>
        <dbReference type="EMBL" id="PSJ46126.1"/>
    </source>
</evidence>
<dbReference type="Gene3D" id="1.20.58.340">
    <property type="entry name" value="Magnesium transport protein CorA, transmembrane region"/>
    <property type="match status" value="2"/>
</dbReference>
<dbReference type="GO" id="GO:0015095">
    <property type="term" value="F:magnesium ion transmembrane transporter activity"/>
    <property type="evidence" value="ECO:0007669"/>
    <property type="project" value="TreeGrafter"/>
</dbReference>
<name>A0A2P7R7C5_9GAMM</name>